<dbReference type="PIRSF" id="PIRSF005644">
    <property type="entry name" value="Hdrgns_mtr_HypE"/>
    <property type="match status" value="1"/>
</dbReference>
<dbReference type="Pfam" id="PF02769">
    <property type="entry name" value="AIRS_C"/>
    <property type="match status" value="1"/>
</dbReference>
<dbReference type="Gene3D" id="3.90.650.10">
    <property type="entry name" value="PurM-like C-terminal domain"/>
    <property type="match status" value="1"/>
</dbReference>
<gene>
    <name evidence="4" type="ORF">FLSS-5_0032</name>
</gene>
<comment type="similarity">
    <text evidence="1">Belongs to the HypE family.</text>
</comment>
<dbReference type="InterPro" id="IPR011854">
    <property type="entry name" value="HypE"/>
</dbReference>
<dbReference type="InterPro" id="IPR036921">
    <property type="entry name" value="PurM-like_N_sf"/>
</dbReference>
<dbReference type="InterPro" id="IPR010918">
    <property type="entry name" value="PurM-like_C_dom"/>
</dbReference>
<accession>M1P0S4</accession>
<dbReference type="SUPFAM" id="SSF55326">
    <property type="entry name" value="PurM N-terminal domain-like"/>
    <property type="match status" value="1"/>
</dbReference>
<dbReference type="SUPFAM" id="SSF56042">
    <property type="entry name" value="PurM C-terminal domain-like"/>
    <property type="match status" value="1"/>
</dbReference>
<name>M1P0S4_9ZZZZ</name>
<proteinExistence type="inferred from homology"/>
<feature type="domain" description="PurM-like N-terminal" evidence="2">
    <location>
        <begin position="32"/>
        <end position="136"/>
    </location>
</feature>
<feature type="domain" description="PurM-like C-terminal" evidence="3">
    <location>
        <begin position="147"/>
        <end position="298"/>
    </location>
</feature>
<evidence type="ECO:0000259" key="2">
    <source>
        <dbReference type="Pfam" id="PF00586"/>
    </source>
</evidence>
<dbReference type="AlphaFoldDB" id="M1P0S4"/>
<evidence type="ECO:0000256" key="1">
    <source>
        <dbReference type="ARBA" id="ARBA00006243"/>
    </source>
</evidence>
<dbReference type="InterPro" id="IPR016188">
    <property type="entry name" value="PurM-like_N"/>
</dbReference>
<dbReference type="PANTHER" id="PTHR30303">
    <property type="entry name" value="HYDROGENASE ISOENZYMES FORMATION PROTEIN HYPE"/>
    <property type="match status" value="1"/>
</dbReference>
<dbReference type="Gene3D" id="3.30.1330.10">
    <property type="entry name" value="PurM-like, N-terminal domain"/>
    <property type="match status" value="1"/>
</dbReference>
<reference evidence="4" key="1">
    <citation type="journal article" date="2013" name="Syst. Appl. Microbiol.">
        <title>New insights into the archaeal diversity of a hypersaline microbial mat obtained by a metagenomic approach.</title>
        <authorList>
            <person name="Lopez-Lopez A."/>
            <person name="Richter M."/>
            <person name="Pena A."/>
            <person name="Tamames J."/>
            <person name="Rossello-Mora R."/>
        </authorList>
    </citation>
    <scope>NUCLEOTIDE SEQUENCE</scope>
</reference>
<dbReference type="EMBL" id="JX684077">
    <property type="protein sequence ID" value="AGF92941.1"/>
    <property type="molecule type" value="Genomic_DNA"/>
</dbReference>
<organism evidence="4">
    <name type="scientific">uncultured organism</name>
    <dbReference type="NCBI Taxonomy" id="155900"/>
    <lineage>
        <taxon>unclassified sequences</taxon>
        <taxon>environmental samples</taxon>
    </lineage>
</organism>
<evidence type="ECO:0000313" key="4">
    <source>
        <dbReference type="EMBL" id="AGF92941.1"/>
    </source>
</evidence>
<dbReference type="CDD" id="cd06061">
    <property type="entry name" value="PurM-like1"/>
    <property type="match status" value="1"/>
</dbReference>
<sequence length="321" mass="34361">MLGKVSPEDLKKFVFSRVGAASESVQVGPAYGEDTAAIEIGGEVLVINSDPIIYAAEGIGTLGVNIASNDVAASGGKPEWMTVTYLLPDEENSVLDTITRQIDSVARDLGIAIVGGHSEYVPEVRRPFLSLTCFGRADRYIPTSGAEPGDRVILTKGAGIEGTGIIATDFRSELEDEVDPELLQRGEERLNELSVVPEASVLNDYATAMHDPTEGGLVDGLLELSSASSVRLEIDRSRIVIGDDTRALCDAMEVDPMKIFGSGALLATVPEDRADEAIELLLNRGISASVIGKVEKGEPELVIGEEVYRDPIRDELYDLWG</sequence>
<protein>
    <submittedName>
        <fullName evidence="4">AIR synthase related protein domain protein</fullName>
    </submittedName>
</protein>
<dbReference type="PANTHER" id="PTHR30303:SF4">
    <property type="entry name" value="HYDROGENASE EXPRESSION_FORMATION PROTEIN HYPE"/>
    <property type="match status" value="1"/>
</dbReference>
<evidence type="ECO:0000259" key="3">
    <source>
        <dbReference type="Pfam" id="PF02769"/>
    </source>
</evidence>
<dbReference type="InterPro" id="IPR036676">
    <property type="entry name" value="PurM-like_C_sf"/>
</dbReference>
<dbReference type="Pfam" id="PF00586">
    <property type="entry name" value="AIRS"/>
    <property type="match status" value="1"/>
</dbReference>
<dbReference type="GO" id="GO:0051604">
    <property type="term" value="P:protein maturation"/>
    <property type="evidence" value="ECO:0007669"/>
    <property type="project" value="TreeGrafter"/>
</dbReference>